<dbReference type="EMBL" id="NBYY01000011">
    <property type="protein sequence ID" value="PCS23222.1"/>
    <property type="molecule type" value="Genomic_DNA"/>
</dbReference>
<protein>
    <submittedName>
        <fullName evidence="1">Uncharacterized protein</fullName>
    </submittedName>
</protein>
<keyword evidence="2" id="KW-1185">Reference proteome</keyword>
<dbReference type="AlphaFoldDB" id="A0A2A5T4Y3"/>
<evidence type="ECO:0000313" key="1">
    <source>
        <dbReference type="EMBL" id="PCS23222.1"/>
    </source>
</evidence>
<dbReference type="Proteomes" id="UP000219020">
    <property type="component" value="Unassembled WGS sequence"/>
</dbReference>
<name>A0A2A5T4Y3_9GAMM</name>
<sequence>MLSQLRLLWQKYLLKLMEMEFSASQYVIRILWANYPDGFYDHLDNGRKIKFHVKATKG</sequence>
<accession>A0A2A5T4Y3</accession>
<comment type="caution">
    <text evidence="1">The sequence shown here is derived from an EMBL/GenBank/DDBJ whole genome shotgun (WGS) entry which is preliminary data.</text>
</comment>
<organism evidence="1 2">
    <name type="scientific">Candidatus Enterovibrio escicola</name>
    <dbReference type="NCBI Taxonomy" id="1927127"/>
    <lineage>
        <taxon>Bacteria</taxon>
        <taxon>Pseudomonadati</taxon>
        <taxon>Pseudomonadota</taxon>
        <taxon>Gammaproteobacteria</taxon>
        <taxon>Vibrionales</taxon>
        <taxon>Vibrionaceae</taxon>
        <taxon>Enterovibrio</taxon>
    </lineage>
</organism>
<reference evidence="2" key="1">
    <citation type="submission" date="2017-04" db="EMBL/GenBank/DDBJ databases">
        <title>Genome evolution of the luminous symbionts of deep sea anglerfish.</title>
        <authorList>
            <person name="Hendry T.A."/>
        </authorList>
    </citation>
    <scope>NUCLEOTIDE SEQUENCE [LARGE SCALE GENOMIC DNA]</scope>
</reference>
<evidence type="ECO:0000313" key="2">
    <source>
        <dbReference type="Proteomes" id="UP000219020"/>
    </source>
</evidence>
<gene>
    <name evidence="1" type="ORF">BTN49_1218</name>
</gene>
<proteinExistence type="predicted"/>